<dbReference type="PIRSF" id="PIRSF006806">
    <property type="entry name" value="FTHF_cligase"/>
    <property type="match status" value="1"/>
</dbReference>
<keyword evidence="5" id="KW-0479">Metal-binding</keyword>
<dbReference type="GO" id="GO:0005524">
    <property type="term" value="F:ATP binding"/>
    <property type="evidence" value="ECO:0007669"/>
    <property type="project" value="UniProtKB-KW"/>
</dbReference>
<evidence type="ECO:0000313" key="6">
    <source>
        <dbReference type="EMBL" id="CUO84734.1"/>
    </source>
</evidence>
<feature type="binding site" evidence="4">
    <location>
        <begin position="7"/>
        <end position="11"/>
    </location>
    <ligand>
        <name>ATP</name>
        <dbReference type="ChEBI" id="CHEBI:30616"/>
    </ligand>
</feature>
<keyword evidence="6" id="KW-0436">Ligase</keyword>
<dbReference type="EC" id="6.3.3.2" evidence="5"/>
<dbReference type="NCBIfam" id="TIGR02727">
    <property type="entry name" value="MTHFS_bact"/>
    <property type="match status" value="1"/>
</dbReference>
<evidence type="ECO:0000256" key="2">
    <source>
        <dbReference type="ARBA" id="ARBA00022741"/>
    </source>
</evidence>
<evidence type="ECO:0000256" key="4">
    <source>
        <dbReference type="PIRSR" id="PIRSR006806-1"/>
    </source>
</evidence>
<dbReference type="GO" id="GO:0030272">
    <property type="term" value="F:5-formyltetrahydrofolate cyclo-ligase activity"/>
    <property type="evidence" value="ECO:0007669"/>
    <property type="project" value="UniProtKB-EC"/>
</dbReference>
<keyword evidence="3 4" id="KW-0067">ATP-binding</keyword>
<dbReference type="InterPro" id="IPR024185">
    <property type="entry name" value="FTHF_cligase-like_sf"/>
</dbReference>
<dbReference type="Gene3D" id="3.40.50.10420">
    <property type="entry name" value="NagB/RpiA/CoA transferase-like"/>
    <property type="match status" value="1"/>
</dbReference>
<dbReference type="PANTHER" id="PTHR23407">
    <property type="entry name" value="ATPASE INHIBITOR/5-FORMYLTETRAHYDROFOLATE CYCLO-LIGASE"/>
    <property type="match status" value="1"/>
</dbReference>
<feature type="binding site" evidence="4">
    <location>
        <position position="53"/>
    </location>
    <ligand>
        <name>substrate</name>
    </ligand>
</feature>
<dbReference type="GO" id="GO:0035999">
    <property type="term" value="P:tetrahydrofolate interconversion"/>
    <property type="evidence" value="ECO:0007669"/>
    <property type="project" value="TreeGrafter"/>
</dbReference>
<sequence>MKSLETKKEIRARLKKDRASLPAEMRQAFSDRIFKAVIGHPLYQNAEEIYCYVAFREEVSTLSLVEYSWKMGKKVAVPKIHVDNSGLRMEFYYIDSMDELSEGYYGISEPPAEKMASGSQVLVIMPGVAFDRRGSRIGYGKGFYDSYLGKHPEYRRIALAYEMQCLDRIPSEVHDIRPECIITEKEIYTC</sequence>
<dbReference type="GO" id="GO:0046872">
    <property type="term" value="F:metal ion binding"/>
    <property type="evidence" value="ECO:0007669"/>
    <property type="project" value="UniProtKB-KW"/>
</dbReference>
<feature type="binding site" evidence="4">
    <location>
        <position position="58"/>
    </location>
    <ligand>
        <name>substrate</name>
    </ligand>
</feature>
<dbReference type="STRING" id="39482.ERS852491_03497"/>
<dbReference type="PANTHER" id="PTHR23407:SF1">
    <property type="entry name" value="5-FORMYLTETRAHYDROFOLATE CYCLO-LIGASE"/>
    <property type="match status" value="1"/>
</dbReference>
<keyword evidence="5" id="KW-0460">Magnesium</keyword>
<dbReference type="RefSeq" id="WP_082203092.1">
    <property type="nucleotide sequence ID" value="NZ_CABKUE010000009.1"/>
</dbReference>
<dbReference type="OrthoDB" id="9801938at2"/>
<feature type="binding site" evidence="4">
    <location>
        <begin position="136"/>
        <end position="144"/>
    </location>
    <ligand>
        <name>ATP</name>
        <dbReference type="ChEBI" id="CHEBI:30616"/>
    </ligand>
</feature>
<proteinExistence type="inferred from homology"/>
<dbReference type="SUPFAM" id="SSF100950">
    <property type="entry name" value="NagB/RpiA/CoA transferase-like"/>
    <property type="match status" value="1"/>
</dbReference>
<comment type="similarity">
    <text evidence="1 5">Belongs to the 5-formyltetrahydrofolate cyclo-ligase family.</text>
</comment>
<dbReference type="EMBL" id="CYZU01000038">
    <property type="protein sequence ID" value="CUO84734.1"/>
    <property type="molecule type" value="Genomic_DNA"/>
</dbReference>
<dbReference type="GO" id="GO:0009396">
    <property type="term" value="P:folic acid-containing compound biosynthetic process"/>
    <property type="evidence" value="ECO:0007669"/>
    <property type="project" value="TreeGrafter"/>
</dbReference>
<comment type="cofactor">
    <cofactor evidence="5">
        <name>Mg(2+)</name>
        <dbReference type="ChEBI" id="CHEBI:18420"/>
    </cofactor>
</comment>
<evidence type="ECO:0000256" key="1">
    <source>
        <dbReference type="ARBA" id="ARBA00010638"/>
    </source>
</evidence>
<protein>
    <recommendedName>
        <fullName evidence="5">5-formyltetrahydrofolate cyclo-ligase</fullName>
        <ecNumber evidence="5">6.3.3.2</ecNumber>
    </recommendedName>
</protein>
<dbReference type="Pfam" id="PF01812">
    <property type="entry name" value="5-FTHF_cyc-lig"/>
    <property type="match status" value="1"/>
</dbReference>
<dbReference type="InterPro" id="IPR037171">
    <property type="entry name" value="NagB/RpiA_transferase-like"/>
</dbReference>
<organism evidence="6 7">
    <name type="scientific">Faecalicatena contorta</name>
    <dbReference type="NCBI Taxonomy" id="39482"/>
    <lineage>
        <taxon>Bacteria</taxon>
        <taxon>Bacillati</taxon>
        <taxon>Bacillota</taxon>
        <taxon>Clostridia</taxon>
        <taxon>Lachnospirales</taxon>
        <taxon>Lachnospiraceae</taxon>
        <taxon>Faecalicatena</taxon>
    </lineage>
</organism>
<reference evidence="6 7" key="1">
    <citation type="submission" date="2015-09" db="EMBL/GenBank/DDBJ databases">
        <authorList>
            <consortium name="Pathogen Informatics"/>
        </authorList>
    </citation>
    <scope>NUCLEOTIDE SEQUENCE [LARGE SCALE GENOMIC DNA]</scope>
    <source>
        <strain evidence="6 7">2789STDY5834876</strain>
    </source>
</reference>
<name>A0A174IC15_9FIRM</name>
<evidence type="ECO:0000313" key="7">
    <source>
        <dbReference type="Proteomes" id="UP000095544"/>
    </source>
</evidence>
<dbReference type="Proteomes" id="UP000095544">
    <property type="component" value="Unassembled WGS sequence"/>
</dbReference>
<accession>A0A174IC15</accession>
<dbReference type="AlphaFoldDB" id="A0A174IC15"/>
<evidence type="ECO:0000256" key="5">
    <source>
        <dbReference type="RuleBase" id="RU361279"/>
    </source>
</evidence>
<gene>
    <name evidence="6" type="primary">yqgN</name>
    <name evidence="6" type="ORF">ERS852491_03497</name>
</gene>
<dbReference type="InterPro" id="IPR002698">
    <property type="entry name" value="FTHF_cligase"/>
</dbReference>
<comment type="catalytic activity">
    <reaction evidence="5">
        <text>(6S)-5-formyl-5,6,7,8-tetrahydrofolate + ATP = (6R)-5,10-methenyltetrahydrofolate + ADP + phosphate</text>
        <dbReference type="Rhea" id="RHEA:10488"/>
        <dbReference type="ChEBI" id="CHEBI:30616"/>
        <dbReference type="ChEBI" id="CHEBI:43474"/>
        <dbReference type="ChEBI" id="CHEBI:57455"/>
        <dbReference type="ChEBI" id="CHEBI:57457"/>
        <dbReference type="ChEBI" id="CHEBI:456216"/>
        <dbReference type="EC" id="6.3.3.2"/>
    </reaction>
</comment>
<evidence type="ECO:0000256" key="3">
    <source>
        <dbReference type="ARBA" id="ARBA00022840"/>
    </source>
</evidence>
<keyword evidence="2 4" id="KW-0547">Nucleotide-binding</keyword>